<sequence length="613" mass="68152">MSVELLAVNAVSDRIAACPRLSPEIATGDKTPVTDGHVDFYDSEKQSKKTLGGRVPVQVKGRVTKTRIKQSRESQSFQVERDVLRFFRNHGGGIYFYVPMREGGAQREIFYAILLPFKIDRLLNGGTEAQKTFSIKLTRFPTEPQRIEGIVHLAWQGRSQSSSAGGNAHLLEQAESLTVHSLVGFDESRPTRLALAETDYVVVARLPGGIEIALDLDLDVFPHDYIERELAVPIRCGAVEFTNGTGRRVDENSLVLRLSDGLDLRLTVIDELVSAALNLTREGSFRSQAKNLDFVLAAAAGNPLVVGDRSHRPHAGDPKLETELRAVRAEVAHLIELFDELAISDDLTASLEIDDRTSRVLLALHEGIVQDRAVQGTSDGTGRFDISLGSHKVMVIVLPAEDDNHRRIIDPFDPAKRDRFRIYQLDDNGSPEPTELGTVYESVTPEEMASVLNLRLRNIVGTYAVLDDRAAARGKANLMVLRLLSAADLASDPGHRDELIQGAADLCDWLRSEEPDSLVHRINSWQVRYRLAALDDADRREIRSARRSLRREEAQAALLEVCLLILLEDYEELDLVLQELDDDEVAVLKSWPVWALTRRRPEARVGAARLGVV</sequence>
<evidence type="ECO:0000313" key="1">
    <source>
        <dbReference type="EMBL" id="MBW9111957.1"/>
    </source>
</evidence>
<dbReference type="RefSeq" id="WP_220292719.1">
    <property type="nucleotide sequence ID" value="NZ_JAEUAX010000021.1"/>
</dbReference>
<gene>
    <name evidence="1" type="ORF">JNB61_19500</name>
</gene>
<proteinExistence type="predicted"/>
<name>A0ABS7I2T8_9MICO</name>
<evidence type="ECO:0000313" key="2">
    <source>
        <dbReference type="Proteomes" id="UP000777440"/>
    </source>
</evidence>
<comment type="caution">
    <text evidence="1">The sequence shown here is derived from an EMBL/GenBank/DDBJ whole genome shotgun (WGS) entry which is preliminary data.</text>
</comment>
<dbReference type="EMBL" id="JAEUAX010000021">
    <property type="protein sequence ID" value="MBW9111957.1"/>
    <property type="molecule type" value="Genomic_DNA"/>
</dbReference>
<protein>
    <recommendedName>
        <fullName evidence="3">DUF4365 domain-containing protein</fullName>
    </recommendedName>
</protein>
<accession>A0ABS7I2T8</accession>
<evidence type="ECO:0008006" key="3">
    <source>
        <dbReference type="Google" id="ProtNLM"/>
    </source>
</evidence>
<organism evidence="1 2">
    <name type="scientific">Microbacterium ureisolvens</name>
    <dbReference type="NCBI Taxonomy" id="2781186"/>
    <lineage>
        <taxon>Bacteria</taxon>
        <taxon>Bacillati</taxon>
        <taxon>Actinomycetota</taxon>
        <taxon>Actinomycetes</taxon>
        <taxon>Micrococcales</taxon>
        <taxon>Microbacteriaceae</taxon>
        <taxon>Microbacterium</taxon>
    </lineage>
</organism>
<keyword evidence="2" id="KW-1185">Reference proteome</keyword>
<dbReference type="Proteomes" id="UP000777440">
    <property type="component" value="Unassembled WGS sequence"/>
</dbReference>
<reference evidence="1 2" key="1">
    <citation type="journal article" date="2021" name="MBio">
        <title>Poor Competitiveness of Bradyrhizobium in Pigeon Pea Root Colonization in Indian Soils.</title>
        <authorList>
            <person name="Chalasani D."/>
            <person name="Basu A."/>
            <person name="Pullabhotla S.V.S.R.N."/>
            <person name="Jorrin B."/>
            <person name="Neal A.L."/>
            <person name="Poole P.S."/>
            <person name="Podile A.R."/>
            <person name="Tkacz A."/>
        </authorList>
    </citation>
    <scope>NUCLEOTIDE SEQUENCE [LARGE SCALE GENOMIC DNA]</scope>
    <source>
        <strain evidence="1 2">HU12</strain>
    </source>
</reference>